<sequence length="355" mass="39800">MEFGVFYVLESPDGDFKRAYDEMLGQIEYAEELGFDAVWLAEHHSTAYGSMANPAVAMAAIAERTKKIKIGSLISVLPLGNPIRIAEDYAMADIISGGRLQFGVGRGYQPTEFKQLGVSMEETRARFKEELEIITGLWTQEDFSYDGKFYQLENVTLRPRPLQSPPPIYVASISPQTFDLVANMGLNLTATPTLSTLDELKGQLKDAREVLIQKGMKPEDIDFPINLQMHVADNAEVAYERTKEYFDWYFDMVTSLVPGGDGKKAAKSYEAFEDVAKGMSSITFDQLREAGTIHVDGPQALIEEIEGMQEAFGLKQLSCWHRIGGMSDKLVRESMERMAKDVIPYFKKKAAKQKI</sequence>
<dbReference type="InterPro" id="IPR050766">
    <property type="entry name" value="Bact_Lucif_Oxidored"/>
</dbReference>
<dbReference type="PANTHER" id="PTHR30137:SF6">
    <property type="entry name" value="LUCIFERASE-LIKE MONOOXYGENASE"/>
    <property type="match status" value="1"/>
</dbReference>
<feature type="domain" description="Luciferase-like" evidence="1">
    <location>
        <begin position="1"/>
        <end position="311"/>
    </location>
</feature>
<dbReference type="Gene3D" id="3.20.20.30">
    <property type="entry name" value="Luciferase-like domain"/>
    <property type="match status" value="1"/>
</dbReference>
<evidence type="ECO:0000313" key="2">
    <source>
        <dbReference type="EMBL" id="MFC2948044.1"/>
    </source>
</evidence>
<organism evidence="2 3">
    <name type="scientific">Virgibacillus sediminis</name>
    <dbReference type="NCBI Taxonomy" id="202260"/>
    <lineage>
        <taxon>Bacteria</taxon>
        <taxon>Bacillati</taxon>
        <taxon>Bacillota</taxon>
        <taxon>Bacilli</taxon>
        <taxon>Bacillales</taxon>
        <taxon>Bacillaceae</taxon>
        <taxon>Virgibacillus</taxon>
    </lineage>
</organism>
<name>A0ABV7A591_9BACI</name>
<comment type="caution">
    <text evidence="2">The sequence shown here is derived from an EMBL/GenBank/DDBJ whole genome shotgun (WGS) entry which is preliminary data.</text>
</comment>
<dbReference type="Pfam" id="PF00296">
    <property type="entry name" value="Bac_luciferase"/>
    <property type="match status" value="1"/>
</dbReference>
<dbReference type="EC" id="1.-.-.-" evidence="2"/>
<accession>A0ABV7A591</accession>
<evidence type="ECO:0000313" key="3">
    <source>
        <dbReference type="Proteomes" id="UP001595387"/>
    </source>
</evidence>
<dbReference type="SUPFAM" id="SSF51679">
    <property type="entry name" value="Bacterial luciferase-like"/>
    <property type="match status" value="1"/>
</dbReference>
<gene>
    <name evidence="2" type="ORF">ACFODW_06770</name>
</gene>
<evidence type="ECO:0000259" key="1">
    <source>
        <dbReference type="Pfam" id="PF00296"/>
    </source>
</evidence>
<keyword evidence="3" id="KW-1185">Reference proteome</keyword>
<keyword evidence="2" id="KW-0560">Oxidoreductase</keyword>
<dbReference type="GO" id="GO:0016491">
    <property type="term" value="F:oxidoreductase activity"/>
    <property type="evidence" value="ECO:0007669"/>
    <property type="project" value="UniProtKB-KW"/>
</dbReference>
<reference evidence="3" key="1">
    <citation type="journal article" date="2019" name="Int. J. Syst. Evol. Microbiol.">
        <title>The Global Catalogue of Microorganisms (GCM) 10K type strain sequencing project: providing services to taxonomists for standard genome sequencing and annotation.</title>
        <authorList>
            <consortium name="The Broad Institute Genomics Platform"/>
            <consortium name="The Broad Institute Genome Sequencing Center for Infectious Disease"/>
            <person name="Wu L."/>
            <person name="Ma J."/>
        </authorList>
    </citation>
    <scope>NUCLEOTIDE SEQUENCE [LARGE SCALE GENOMIC DNA]</scope>
    <source>
        <strain evidence="3">KCTC 13193</strain>
    </source>
</reference>
<dbReference type="InterPro" id="IPR036661">
    <property type="entry name" value="Luciferase-like_sf"/>
</dbReference>
<proteinExistence type="predicted"/>
<protein>
    <submittedName>
        <fullName evidence="2">LLM class flavin-dependent oxidoreductase</fullName>
        <ecNumber evidence="2">1.-.-.-</ecNumber>
    </submittedName>
</protein>
<dbReference type="EMBL" id="JBHRRZ010000012">
    <property type="protein sequence ID" value="MFC2948044.1"/>
    <property type="molecule type" value="Genomic_DNA"/>
</dbReference>
<dbReference type="InterPro" id="IPR011251">
    <property type="entry name" value="Luciferase-like_dom"/>
</dbReference>
<dbReference type="PANTHER" id="PTHR30137">
    <property type="entry name" value="LUCIFERASE-LIKE MONOOXYGENASE"/>
    <property type="match status" value="1"/>
</dbReference>
<dbReference type="RefSeq" id="WP_390304555.1">
    <property type="nucleotide sequence ID" value="NZ_JBHRRZ010000012.1"/>
</dbReference>
<dbReference type="Proteomes" id="UP001595387">
    <property type="component" value="Unassembled WGS sequence"/>
</dbReference>